<dbReference type="Gene3D" id="3.30.710.10">
    <property type="entry name" value="Potassium Channel Kv1.1, Chain A"/>
    <property type="match status" value="1"/>
</dbReference>
<dbReference type="InParanoid" id="A0A5C3NZD9"/>
<evidence type="ECO:0000259" key="1">
    <source>
        <dbReference type="Pfam" id="PF00651"/>
    </source>
</evidence>
<dbReference type="InterPro" id="IPR000210">
    <property type="entry name" value="BTB/POZ_dom"/>
</dbReference>
<dbReference type="Proteomes" id="UP000308197">
    <property type="component" value="Unassembled WGS sequence"/>
</dbReference>
<dbReference type="SUPFAM" id="SSF54695">
    <property type="entry name" value="POZ domain"/>
    <property type="match status" value="1"/>
</dbReference>
<dbReference type="STRING" id="1314778.A0A5C3NZD9"/>
<protein>
    <recommendedName>
        <fullName evidence="1">BTB domain-containing protein</fullName>
    </recommendedName>
</protein>
<dbReference type="AlphaFoldDB" id="A0A5C3NZD9"/>
<sequence length="323" mass="36242">MSLQDLAGSNTGKPAVCAASAPFDDASADTVLRTSDNVDFRVFRWFLKGMSPFFDDLFALPQPPGSISTDPILMSEPSSVLETLLRLHYPFPQPLTFSSFDDAKPVLAAAHKLQLTRIEPVLHRATLPYITENPLRAYGFALRHGMEDLVRLAAREFLMVQDFAAVQDSDELEGLSVAAYRRLLVYRQSCIVHLRQQDECIWAVPNTSWTCYACLSCVRHSTECSSRRRLSSAPDSNVDFRCAYCGTAAWFQQYMRQVAQGLSVTPSAAVIKDSGFITEAVAEAHKRCLGPCHTLAYEHMQRYTDELHNRVERIISEVQLEIK</sequence>
<reference evidence="2 3" key="1">
    <citation type="journal article" date="2019" name="Nat. Ecol. Evol.">
        <title>Megaphylogeny resolves global patterns of mushroom evolution.</title>
        <authorList>
            <person name="Varga T."/>
            <person name="Krizsan K."/>
            <person name="Foldi C."/>
            <person name="Dima B."/>
            <person name="Sanchez-Garcia M."/>
            <person name="Sanchez-Ramirez S."/>
            <person name="Szollosi G.J."/>
            <person name="Szarkandi J.G."/>
            <person name="Papp V."/>
            <person name="Albert L."/>
            <person name="Andreopoulos W."/>
            <person name="Angelini C."/>
            <person name="Antonin V."/>
            <person name="Barry K.W."/>
            <person name="Bougher N.L."/>
            <person name="Buchanan P."/>
            <person name="Buyck B."/>
            <person name="Bense V."/>
            <person name="Catcheside P."/>
            <person name="Chovatia M."/>
            <person name="Cooper J."/>
            <person name="Damon W."/>
            <person name="Desjardin D."/>
            <person name="Finy P."/>
            <person name="Geml J."/>
            <person name="Haridas S."/>
            <person name="Hughes K."/>
            <person name="Justo A."/>
            <person name="Karasinski D."/>
            <person name="Kautmanova I."/>
            <person name="Kiss B."/>
            <person name="Kocsube S."/>
            <person name="Kotiranta H."/>
            <person name="LaButti K.M."/>
            <person name="Lechner B.E."/>
            <person name="Liimatainen K."/>
            <person name="Lipzen A."/>
            <person name="Lukacs Z."/>
            <person name="Mihaltcheva S."/>
            <person name="Morgado L.N."/>
            <person name="Niskanen T."/>
            <person name="Noordeloos M.E."/>
            <person name="Ohm R.A."/>
            <person name="Ortiz-Santana B."/>
            <person name="Ovrebo C."/>
            <person name="Racz N."/>
            <person name="Riley R."/>
            <person name="Savchenko A."/>
            <person name="Shiryaev A."/>
            <person name="Soop K."/>
            <person name="Spirin V."/>
            <person name="Szebenyi C."/>
            <person name="Tomsovsky M."/>
            <person name="Tulloss R.E."/>
            <person name="Uehling J."/>
            <person name="Grigoriev I.V."/>
            <person name="Vagvolgyi C."/>
            <person name="Papp T."/>
            <person name="Martin F.M."/>
            <person name="Miettinen O."/>
            <person name="Hibbett D.S."/>
            <person name="Nagy L.G."/>
        </authorList>
    </citation>
    <scope>NUCLEOTIDE SEQUENCE [LARGE SCALE GENOMIC DNA]</scope>
    <source>
        <strain evidence="2 3">HHB13444</strain>
    </source>
</reference>
<organism evidence="2 3">
    <name type="scientific">Polyporus arcularius HHB13444</name>
    <dbReference type="NCBI Taxonomy" id="1314778"/>
    <lineage>
        <taxon>Eukaryota</taxon>
        <taxon>Fungi</taxon>
        <taxon>Dikarya</taxon>
        <taxon>Basidiomycota</taxon>
        <taxon>Agaricomycotina</taxon>
        <taxon>Agaricomycetes</taxon>
        <taxon>Polyporales</taxon>
        <taxon>Polyporaceae</taxon>
        <taxon>Polyporus</taxon>
    </lineage>
</organism>
<dbReference type="EMBL" id="ML211546">
    <property type="protein sequence ID" value="TFK81897.1"/>
    <property type="molecule type" value="Genomic_DNA"/>
</dbReference>
<name>A0A5C3NZD9_9APHY</name>
<evidence type="ECO:0000313" key="3">
    <source>
        <dbReference type="Proteomes" id="UP000308197"/>
    </source>
</evidence>
<accession>A0A5C3NZD9</accession>
<feature type="domain" description="BTB" evidence="1">
    <location>
        <begin position="28"/>
        <end position="119"/>
    </location>
</feature>
<dbReference type="InterPro" id="IPR011333">
    <property type="entry name" value="SKP1/BTB/POZ_sf"/>
</dbReference>
<proteinExistence type="predicted"/>
<dbReference type="Pfam" id="PF00651">
    <property type="entry name" value="BTB"/>
    <property type="match status" value="1"/>
</dbReference>
<gene>
    <name evidence="2" type="ORF">K466DRAFT_568745</name>
</gene>
<keyword evidence="3" id="KW-1185">Reference proteome</keyword>
<evidence type="ECO:0000313" key="2">
    <source>
        <dbReference type="EMBL" id="TFK81897.1"/>
    </source>
</evidence>